<sequence>MDTKLWDDAGMNLPAPSLATACLLVAVLIHSPAVRAQAGAACEPGASDTASRNACAVQRFQQADSAQNILYGDVMRALSAHERPALRKDQSGWSRQRTSTCKARHAGDEGRADWPQRLHDCLAQQTEARHAALRHWLHHGEAPPP</sequence>
<dbReference type="EMBL" id="JBOK01000001">
    <property type="protein sequence ID" value="EXU81830.1"/>
    <property type="molecule type" value="Genomic_DNA"/>
</dbReference>
<proteinExistence type="predicted"/>
<protein>
    <recommendedName>
        <fullName evidence="2">Lysozyme inhibitor LprI-like N-terminal domain-containing protein</fullName>
    </recommendedName>
</protein>
<name>A0A014P6M1_9BURK</name>
<dbReference type="PATRIC" id="fig|1457173.3.peg.166"/>
<reference evidence="3 4" key="1">
    <citation type="submission" date="2014-01" db="EMBL/GenBank/DDBJ databases">
        <title>Interspecies Systems Biology Uncovers Metabolites Affecting C. elegans Gene Expression and Life History Traits.</title>
        <authorList>
            <person name="Watson E."/>
            <person name="Macneil L.T."/>
            <person name="Ritter A.D."/>
            <person name="Yilmaz L.S."/>
            <person name="Rosebrock A.P."/>
            <person name="Caudy A.A."/>
            <person name="Walhout A.J."/>
        </authorList>
    </citation>
    <scope>NUCLEOTIDE SEQUENCE [LARGE SCALE GENOMIC DNA]</scope>
    <source>
        <strain evidence="3 4">DA1877</strain>
    </source>
</reference>
<feature type="compositionally biased region" description="Polar residues" evidence="1">
    <location>
        <begin position="91"/>
        <end position="101"/>
    </location>
</feature>
<feature type="region of interest" description="Disordered" evidence="1">
    <location>
        <begin position="85"/>
        <end position="108"/>
    </location>
</feature>
<evidence type="ECO:0000313" key="4">
    <source>
        <dbReference type="Proteomes" id="UP000020766"/>
    </source>
</evidence>
<feature type="domain" description="Lysozyme inhibitor LprI-like N-terminal" evidence="2">
    <location>
        <begin position="43"/>
        <end position="133"/>
    </location>
</feature>
<accession>A0A014P6M1</accession>
<comment type="caution">
    <text evidence="3">The sequence shown here is derived from an EMBL/GenBank/DDBJ whole genome shotgun (WGS) entry which is preliminary data.</text>
</comment>
<dbReference type="AlphaFoldDB" id="A0A014P6M1"/>
<keyword evidence="4" id="KW-1185">Reference proteome</keyword>
<dbReference type="Proteomes" id="UP000020766">
    <property type="component" value="Unassembled WGS sequence"/>
</dbReference>
<dbReference type="PROSITE" id="PS51257">
    <property type="entry name" value="PROKAR_LIPOPROTEIN"/>
    <property type="match status" value="1"/>
</dbReference>
<dbReference type="InterPro" id="IPR009739">
    <property type="entry name" value="LprI-like_N"/>
</dbReference>
<evidence type="ECO:0000256" key="1">
    <source>
        <dbReference type="SAM" id="MobiDB-lite"/>
    </source>
</evidence>
<gene>
    <name evidence="3" type="ORF">AX13_00835</name>
</gene>
<evidence type="ECO:0000259" key="2">
    <source>
        <dbReference type="Pfam" id="PF07007"/>
    </source>
</evidence>
<organism evidence="3 4">
    <name type="scientific">Comamonas aquatica DA1877</name>
    <dbReference type="NCBI Taxonomy" id="1457173"/>
    <lineage>
        <taxon>Bacteria</taxon>
        <taxon>Pseudomonadati</taxon>
        <taxon>Pseudomonadota</taxon>
        <taxon>Betaproteobacteria</taxon>
        <taxon>Burkholderiales</taxon>
        <taxon>Comamonadaceae</taxon>
        <taxon>Comamonas</taxon>
    </lineage>
</organism>
<dbReference type="Gene3D" id="1.20.1270.180">
    <property type="match status" value="1"/>
</dbReference>
<dbReference type="Pfam" id="PF07007">
    <property type="entry name" value="LprI"/>
    <property type="match status" value="1"/>
</dbReference>
<evidence type="ECO:0000313" key="3">
    <source>
        <dbReference type="EMBL" id="EXU81830.1"/>
    </source>
</evidence>